<evidence type="ECO:0000256" key="7">
    <source>
        <dbReference type="ARBA" id="ARBA00023242"/>
    </source>
</evidence>
<organism evidence="12 13">
    <name type="scientific">Setaria digitata</name>
    <dbReference type="NCBI Taxonomy" id="48799"/>
    <lineage>
        <taxon>Eukaryota</taxon>
        <taxon>Metazoa</taxon>
        <taxon>Ecdysozoa</taxon>
        <taxon>Nematoda</taxon>
        <taxon>Chromadorea</taxon>
        <taxon>Rhabditida</taxon>
        <taxon>Spirurina</taxon>
        <taxon>Spiruromorpha</taxon>
        <taxon>Filarioidea</taxon>
        <taxon>Setariidae</taxon>
        <taxon>Setaria</taxon>
    </lineage>
</organism>
<feature type="domain" description="N-acetyltransferase ESCO acetyl-transferase" evidence="11">
    <location>
        <begin position="253"/>
        <end position="320"/>
    </location>
</feature>
<keyword evidence="9" id="KW-0012">Acyltransferase</keyword>
<dbReference type="WBParaSite" id="sdigi.contig297.g7190.t1">
    <property type="protein sequence ID" value="sdigi.contig297.g7190.t1"/>
    <property type="gene ID" value="sdigi.contig297.g7190"/>
</dbReference>
<evidence type="ECO:0000256" key="9">
    <source>
        <dbReference type="ARBA" id="ARBA00023315"/>
    </source>
</evidence>
<keyword evidence="6" id="KW-0862">Zinc</keyword>
<evidence type="ECO:0000313" key="12">
    <source>
        <dbReference type="Proteomes" id="UP000887581"/>
    </source>
</evidence>
<comment type="subcellular location">
    <subcellularLocation>
        <location evidence="1">Nucleus</location>
    </subcellularLocation>
</comment>
<evidence type="ECO:0000256" key="1">
    <source>
        <dbReference type="ARBA" id="ARBA00004123"/>
    </source>
</evidence>
<evidence type="ECO:0000256" key="8">
    <source>
        <dbReference type="ARBA" id="ARBA00023306"/>
    </source>
</evidence>
<dbReference type="GO" id="GO:0000785">
    <property type="term" value="C:chromatin"/>
    <property type="evidence" value="ECO:0007669"/>
    <property type="project" value="TreeGrafter"/>
</dbReference>
<evidence type="ECO:0000256" key="4">
    <source>
        <dbReference type="ARBA" id="ARBA00022723"/>
    </source>
</evidence>
<evidence type="ECO:0000313" key="13">
    <source>
        <dbReference type="WBParaSite" id="sdigi.contig297.g7190.t1"/>
    </source>
</evidence>
<dbReference type="AlphaFoldDB" id="A0A915PVR8"/>
<evidence type="ECO:0000256" key="2">
    <source>
        <dbReference type="ARBA" id="ARBA00005816"/>
    </source>
</evidence>
<keyword evidence="7" id="KW-0539">Nucleus</keyword>
<keyword evidence="4" id="KW-0479">Metal-binding</keyword>
<evidence type="ECO:0000259" key="10">
    <source>
        <dbReference type="Pfam" id="PF13878"/>
    </source>
</evidence>
<sequence>MSNLRQKLLTDFYRLPERNTISVINCKSIPVIDLNCENENFHDSLQSAENHSLSQSSGTASTSKIIRTIIESDKVTKKKRRMLLDDPKQMILDAGQKQFGHQHCDKCGMVYDSDSLIDRKQHQKYHSRFVSTEWFRVQTAQLNIWKRSAFCIVEQFQGTYSYIFCITQISKCTLKARVDKVILECVNKELGYTPDLGQVWTSDGRRQAWVFITASDTYYFIGAIALVEKVSKKQLYYAEENSKNTDVLSRTNNIYMGVNRIWVHQCLRRKGIAVLLLDHVRSHFISSDLITRDRIAFSSLTDSGLAFAKNYACGGKVLLYSLNSDFCH</sequence>
<keyword evidence="8" id="KW-0131">Cell cycle</keyword>
<evidence type="ECO:0000259" key="11">
    <source>
        <dbReference type="Pfam" id="PF13880"/>
    </source>
</evidence>
<accession>A0A915PVR8</accession>
<keyword evidence="3" id="KW-0808">Transferase</keyword>
<dbReference type="GO" id="GO:0007064">
    <property type="term" value="P:mitotic sister chromatid cohesion"/>
    <property type="evidence" value="ECO:0007669"/>
    <property type="project" value="TreeGrafter"/>
</dbReference>
<dbReference type="PANTHER" id="PTHR45884:SF2">
    <property type="entry name" value="N-ACETYLTRANSFERASE ECO"/>
    <property type="match status" value="1"/>
</dbReference>
<dbReference type="InterPro" id="IPR028005">
    <property type="entry name" value="AcTrfase_ESCO_Znf_dom"/>
</dbReference>
<dbReference type="Proteomes" id="UP000887581">
    <property type="component" value="Unplaced"/>
</dbReference>
<dbReference type="GO" id="GO:0061733">
    <property type="term" value="F:protein-lysine-acetyltransferase activity"/>
    <property type="evidence" value="ECO:0007669"/>
    <property type="project" value="TreeGrafter"/>
</dbReference>
<proteinExistence type="inferred from homology"/>
<reference evidence="13" key="1">
    <citation type="submission" date="2022-11" db="UniProtKB">
        <authorList>
            <consortium name="WormBaseParasite"/>
        </authorList>
    </citation>
    <scope>IDENTIFICATION</scope>
</reference>
<dbReference type="Pfam" id="PF13878">
    <property type="entry name" value="zf-C2H2_3"/>
    <property type="match status" value="1"/>
</dbReference>
<evidence type="ECO:0000256" key="5">
    <source>
        <dbReference type="ARBA" id="ARBA00022771"/>
    </source>
</evidence>
<keyword evidence="5" id="KW-0863">Zinc-finger</keyword>
<dbReference type="InterPro" id="IPR028009">
    <property type="entry name" value="ESCO_Acetyltransf_dom"/>
</dbReference>
<evidence type="ECO:0000256" key="3">
    <source>
        <dbReference type="ARBA" id="ARBA00022679"/>
    </source>
</evidence>
<keyword evidence="12" id="KW-1185">Reference proteome</keyword>
<dbReference type="GO" id="GO:0005634">
    <property type="term" value="C:nucleus"/>
    <property type="evidence" value="ECO:0007669"/>
    <property type="project" value="UniProtKB-SubCell"/>
</dbReference>
<feature type="domain" description="N-acetyltransferase ESCO zinc-finger" evidence="10">
    <location>
        <begin position="89"/>
        <end position="128"/>
    </location>
</feature>
<dbReference type="Pfam" id="PF13880">
    <property type="entry name" value="Acetyltransf_13"/>
    <property type="match status" value="1"/>
</dbReference>
<evidence type="ECO:0000256" key="6">
    <source>
        <dbReference type="ARBA" id="ARBA00022833"/>
    </source>
</evidence>
<protein>
    <submittedName>
        <fullName evidence="13">N-acetyltransferase ESCO acetyl-transferase domain-containing protein</fullName>
    </submittedName>
</protein>
<name>A0A915PVR8_9BILA</name>
<comment type="similarity">
    <text evidence="2">Belongs to the acetyltransferase family. ECO subfamily.</text>
</comment>
<dbReference type="PANTHER" id="PTHR45884">
    <property type="entry name" value="N-ACETYLTRANSFERASE ECO"/>
    <property type="match status" value="1"/>
</dbReference>
<dbReference type="GO" id="GO:0008270">
    <property type="term" value="F:zinc ion binding"/>
    <property type="evidence" value="ECO:0007669"/>
    <property type="project" value="UniProtKB-KW"/>
</dbReference>